<organism evidence="1 2">
    <name type="scientific">Granulosicoccus antarcticus IMCC3135</name>
    <dbReference type="NCBI Taxonomy" id="1192854"/>
    <lineage>
        <taxon>Bacteria</taxon>
        <taxon>Pseudomonadati</taxon>
        <taxon>Pseudomonadota</taxon>
        <taxon>Gammaproteobacteria</taxon>
        <taxon>Chromatiales</taxon>
        <taxon>Granulosicoccaceae</taxon>
        <taxon>Granulosicoccus</taxon>
    </lineage>
</organism>
<name>A0A2Z2NGS2_9GAMM</name>
<gene>
    <name evidence="1" type="ORF">IMCC3135_01835</name>
</gene>
<dbReference type="AlphaFoldDB" id="A0A2Z2NGS2"/>
<dbReference type="EMBL" id="CP018632">
    <property type="protein sequence ID" value="ASJ70486.1"/>
    <property type="molecule type" value="Genomic_DNA"/>
</dbReference>
<keyword evidence="2" id="KW-1185">Reference proteome</keyword>
<protein>
    <submittedName>
        <fullName evidence="1">Uncharacterized protein</fullName>
    </submittedName>
</protein>
<accession>A0A2Z2NGS2</accession>
<sequence>MQSKHPFKLLDLVVKERARERQCFRLAESEEFITNLSTLVRNNQSNLTNLLRFFSTHRTMFLFKRAAHLNTIFSAKGRNNSISFLIQTRFNTGKPNWLSLRCCEKTDSTPFQQENNTLDEVLVTLFQFSMMTRWHRISNYKVSC</sequence>
<evidence type="ECO:0000313" key="1">
    <source>
        <dbReference type="EMBL" id="ASJ70486.1"/>
    </source>
</evidence>
<dbReference type="Proteomes" id="UP000250079">
    <property type="component" value="Chromosome"/>
</dbReference>
<reference evidence="1 2" key="1">
    <citation type="submission" date="2016-12" db="EMBL/GenBank/DDBJ databases">
        <authorList>
            <person name="Song W.-J."/>
            <person name="Kurnit D.M."/>
        </authorList>
    </citation>
    <scope>NUCLEOTIDE SEQUENCE [LARGE SCALE GENOMIC DNA]</scope>
    <source>
        <strain evidence="1 2">IMCC3135</strain>
    </source>
</reference>
<dbReference type="KEGG" id="gai:IMCC3135_01835"/>
<evidence type="ECO:0000313" key="2">
    <source>
        <dbReference type="Proteomes" id="UP000250079"/>
    </source>
</evidence>
<proteinExistence type="predicted"/>